<keyword evidence="3" id="KW-1185">Reference proteome</keyword>
<proteinExistence type="predicted"/>
<dbReference type="PANTHER" id="PTHR43798">
    <property type="entry name" value="MONOACYLGLYCEROL LIPASE"/>
    <property type="match status" value="1"/>
</dbReference>
<dbReference type="Gene3D" id="3.40.50.1820">
    <property type="entry name" value="alpha/beta hydrolase"/>
    <property type="match status" value="1"/>
</dbReference>
<organism evidence="2 3">
    <name type="scientific">Ureibacillus chungkukjangi</name>
    <dbReference type="NCBI Taxonomy" id="1202712"/>
    <lineage>
        <taxon>Bacteria</taxon>
        <taxon>Bacillati</taxon>
        <taxon>Bacillota</taxon>
        <taxon>Bacilli</taxon>
        <taxon>Bacillales</taxon>
        <taxon>Caryophanaceae</taxon>
        <taxon>Ureibacillus</taxon>
    </lineage>
</organism>
<feature type="domain" description="AB hydrolase-1" evidence="1">
    <location>
        <begin position="17"/>
        <end position="237"/>
    </location>
</feature>
<dbReference type="AlphaFoldDB" id="A0A318TNY2"/>
<accession>A0A318TNY2</accession>
<evidence type="ECO:0000313" key="3">
    <source>
        <dbReference type="Proteomes" id="UP000247416"/>
    </source>
</evidence>
<protein>
    <submittedName>
        <fullName evidence="2">Pimeloyl-ACP methyl ester carboxylesterase</fullName>
    </submittedName>
</protein>
<dbReference type="Pfam" id="PF12697">
    <property type="entry name" value="Abhydrolase_6"/>
    <property type="match status" value="1"/>
</dbReference>
<comment type="caution">
    <text evidence="2">The sequence shown here is derived from an EMBL/GenBank/DDBJ whole genome shotgun (WGS) entry which is preliminary data.</text>
</comment>
<dbReference type="InterPro" id="IPR050266">
    <property type="entry name" value="AB_hydrolase_sf"/>
</dbReference>
<evidence type="ECO:0000313" key="2">
    <source>
        <dbReference type="EMBL" id="PYF06093.1"/>
    </source>
</evidence>
<gene>
    <name evidence="2" type="ORF">BJ095_11254</name>
</gene>
<dbReference type="EMBL" id="QJTJ01000012">
    <property type="protein sequence ID" value="PYF06093.1"/>
    <property type="molecule type" value="Genomic_DNA"/>
</dbReference>
<name>A0A318TNY2_9BACL</name>
<evidence type="ECO:0000259" key="1">
    <source>
        <dbReference type="Pfam" id="PF12697"/>
    </source>
</evidence>
<dbReference type="InterPro" id="IPR029058">
    <property type="entry name" value="AB_hydrolase_fold"/>
</dbReference>
<reference evidence="2 3" key="1">
    <citation type="submission" date="2018-06" db="EMBL/GenBank/DDBJ databases">
        <title>Genomic Encyclopedia of Archaeal and Bacterial Type Strains, Phase II (KMG-II): from individual species to whole genera.</title>
        <authorList>
            <person name="Goeker M."/>
        </authorList>
    </citation>
    <scope>NUCLEOTIDE SEQUENCE [LARGE SCALE GENOMIC DNA]</scope>
    <source>
        <strain evidence="2 3">KACC 16626</strain>
    </source>
</reference>
<sequence length="259" mass="29281">MSLRYQEYGDKSASLMFFLHGGGVSDWMWDKQIEYFTHYHCIVPTLPEHGLNNFENKFSIKDSAEELIKLIEEKSGGKKVVVIGFSLGSQVIIQLLSMKPDLIDFAIINSASVRPLSFAKKFVKPAITLTFPLIKQRWFSKLQAKTLYISESYFEKYYKESCQLKPETLVRVLKENMSFELPKDFRNASGRILVTVGEKEKAIMKKSAKDIVAANSNSIGLLLPNIGHGVTLATPDYFNLLVETWINDGNVPNDCKVIG</sequence>
<dbReference type="Proteomes" id="UP000247416">
    <property type="component" value="Unassembled WGS sequence"/>
</dbReference>
<dbReference type="OrthoDB" id="9776853at2"/>
<dbReference type="InterPro" id="IPR000073">
    <property type="entry name" value="AB_hydrolase_1"/>
</dbReference>
<dbReference type="RefSeq" id="WP_107932991.1">
    <property type="nucleotide sequence ID" value="NZ_PYWJ01000004.1"/>
</dbReference>
<dbReference type="SUPFAM" id="SSF53474">
    <property type="entry name" value="alpha/beta-Hydrolases"/>
    <property type="match status" value="1"/>
</dbReference>